<feature type="transmembrane region" description="Helical" evidence="1">
    <location>
        <begin position="471"/>
        <end position="492"/>
    </location>
</feature>
<feature type="transmembrane region" description="Helical" evidence="1">
    <location>
        <begin position="310"/>
        <end position="331"/>
    </location>
</feature>
<feature type="transmembrane region" description="Helical" evidence="1">
    <location>
        <begin position="498"/>
        <end position="520"/>
    </location>
</feature>
<feature type="transmembrane region" description="Helical" evidence="1">
    <location>
        <begin position="73"/>
        <end position="96"/>
    </location>
</feature>
<accession>A0A4Q9Y1H1</accession>
<keyword evidence="1" id="KW-0472">Membrane</keyword>
<keyword evidence="1" id="KW-0812">Transmembrane</keyword>
<sequence length="531" mass="59073">MHKSQLRVLLAVNLRLLNPQLTDRLRKKGASGTALSKKLMRQFYLNALMFLGIYGLTMVAFDFSKLPGMFTFYVALFILLGISQSISGIYNVFFAGNDLAEYLPLPFRNQEIFMSKILVVIFNTVPFTIPLLLIFIMTATRAGIFVLLGLVMAILMYGLILSLLLCLCALIVFGLTKLKVFRTHQKMVMNIMLGLNAVLVLIGLYFMNRSSSSDTGTQIDRTPIPPLLPIFKAFTTPLTMTSLLTWGSLIVALLILLALTSRFVLAHLVDQLTQVNTALVATSQRRHVRQHNLNQLLRTYQFQLLKDPSLALQLFTNSILLPLILVGTVVFSGTAPNFNRLSLNWIGVWFVSGMAGAIVNVNQTSLVGNVISLDKMNFDFVSALPIPMSRYLRQKFHLGYWFQVMINTVMALVVGIAGRAPLALDLALILGVALGTYLAAQHYFRRDYQLRMTNWTNVTQLFNRGGGNLGLMLNLLVCSIVGALTIVIYGVLINLFAAAAMLINIIVLVGIGLVSGGLIWHYRKTFWQPLD</sequence>
<reference evidence="2 3" key="1">
    <citation type="submission" date="2019-01" db="EMBL/GenBank/DDBJ databases">
        <title>Draft genome sequence of Lactobacillus paraplantarum OSY-TC318, a Producer of the novel lantibiotic Paraplantaracin TC318.</title>
        <authorList>
            <person name="Hussein W.E."/>
            <person name="Huang E."/>
            <person name="Yousef A.E."/>
        </authorList>
    </citation>
    <scope>NUCLEOTIDE SEQUENCE [LARGE SCALE GENOMIC DNA]</scope>
    <source>
        <strain evidence="2 3">OSY-TC318</strain>
    </source>
</reference>
<organism evidence="2 3">
    <name type="scientific">Lactiplantibacillus paraplantarum</name>
    <dbReference type="NCBI Taxonomy" id="60520"/>
    <lineage>
        <taxon>Bacteria</taxon>
        <taxon>Bacillati</taxon>
        <taxon>Bacillota</taxon>
        <taxon>Bacilli</taxon>
        <taxon>Lactobacillales</taxon>
        <taxon>Lactobacillaceae</taxon>
        <taxon>Lactiplantibacillus</taxon>
    </lineage>
</organism>
<dbReference type="EMBL" id="SEHH01000057">
    <property type="protein sequence ID" value="TBX42695.1"/>
    <property type="molecule type" value="Genomic_DNA"/>
</dbReference>
<comment type="caution">
    <text evidence="2">The sequence shown here is derived from an EMBL/GenBank/DDBJ whole genome shotgun (WGS) entry which is preliminary data.</text>
</comment>
<dbReference type="Proteomes" id="UP000292648">
    <property type="component" value="Unassembled WGS sequence"/>
</dbReference>
<evidence type="ECO:0000313" key="3">
    <source>
        <dbReference type="Proteomes" id="UP000292648"/>
    </source>
</evidence>
<protein>
    <submittedName>
        <fullName evidence="2">ABC transporter permease</fullName>
    </submittedName>
</protein>
<name>A0A4Q9Y1H1_9LACO</name>
<gene>
    <name evidence="2" type="ORF">EUZ87_07205</name>
</gene>
<feature type="transmembrane region" description="Helical" evidence="1">
    <location>
        <begin position="343"/>
        <end position="361"/>
    </location>
</feature>
<feature type="transmembrane region" description="Helical" evidence="1">
    <location>
        <begin position="144"/>
        <end position="175"/>
    </location>
</feature>
<feature type="transmembrane region" description="Helical" evidence="1">
    <location>
        <begin position="187"/>
        <end position="207"/>
    </location>
</feature>
<evidence type="ECO:0000313" key="2">
    <source>
        <dbReference type="EMBL" id="TBX42695.1"/>
    </source>
</evidence>
<proteinExistence type="predicted"/>
<keyword evidence="1" id="KW-1133">Transmembrane helix</keyword>
<feature type="transmembrane region" description="Helical" evidence="1">
    <location>
        <begin position="243"/>
        <end position="265"/>
    </location>
</feature>
<feature type="transmembrane region" description="Helical" evidence="1">
    <location>
        <begin position="398"/>
        <end position="417"/>
    </location>
</feature>
<dbReference type="AlphaFoldDB" id="A0A4Q9Y1H1"/>
<feature type="transmembrane region" description="Helical" evidence="1">
    <location>
        <begin position="423"/>
        <end position="444"/>
    </location>
</feature>
<feature type="transmembrane region" description="Helical" evidence="1">
    <location>
        <begin position="117"/>
        <end position="138"/>
    </location>
</feature>
<feature type="transmembrane region" description="Helical" evidence="1">
    <location>
        <begin position="43"/>
        <end position="61"/>
    </location>
</feature>
<evidence type="ECO:0000256" key="1">
    <source>
        <dbReference type="SAM" id="Phobius"/>
    </source>
</evidence>